<feature type="domain" description="Sushi" evidence="8">
    <location>
        <begin position="278"/>
        <end position="341"/>
    </location>
</feature>
<dbReference type="SMART" id="SM00032">
    <property type="entry name" value="CCP"/>
    <property type="match status" value="10"/>
</dbReference>
<dbReference type="EMBL" id="VXBP01005924">
    <property type="protein sequence ID" value="NXN98947.1"/>
    <property type="molecule type" value="Genomic_DNA"/>
</dbReference>
<evidence type="ECO:0000256" key="5">
    <source>
        <dbReference type="ARBA" id="ARBA00023180"/>
    </source>
</evidence>
<keyword evidence="1 6" id="KW-0768">Sushi</keyword>
<evidence type="ECO:0000313" key="9">
    <source>
        <dbReference type="EMBL" id="NXN98947.1"/>
    </source>
</evidence>
<evidence type="ECO:0000259" key="8">
    <source>
        <dbReference type="PROSITE" id="PS50923"/>
    </source>
</evidence>
<feature type="domain" description="Sushi" evidence="8">
    <location>
        <begin position="591"/>
        <end position="651"/>
    </location>
</feature>
<feature type="disulfide bond" evidence="6">
    <location>
        <begin position="248"/>
        <end position="275"/>
    </location>
</feature>
<evidence type="ECO:0000256" key="2">
    <source>
        <dbReference type="ARBA" id="ARBA00022729"/>
    </source>
</evidence>
<comment type="caution">
    <text evidence="6">Lacks conserved residue(s) required for the propagation of feature annotation.</text>
</comment>
<dbReference type="CDD" id="cd00033">
    <property type="entry name" value="CCP"/>
    <property type="match status" value="10"/>
</dbReference>
<feature type="domain" description="Sushi" evidence="8">
    <location>
        <begin position="18"/>
        <end position="83"/>
    </location>
</feature>
<feature type="chain" id="PRO_5029493351" evidence="7">
    <location>
        <begin position="19"/>
        <end position="694"/>
    </location>
</feature>
<keyword evidence="2 7" id="KW-0732">Signal</keyword>
<keyword evidence="5" id="KW-0325">Glycoprotein</keyword>
<keyword evidence="10" id="KW-1185">Reference proteome</keyword>
<feature type="disulfide bond" evidence="6">
    <location>
        <begin position="561"/>
        <end position="588"/>
    </location>
</feature>
<dbReference type="FunFam" id="2.10.70.10:FF:000014">
    <property type="entry name" value="Membrane cofactor protein"/>
    <property type="match status" value="2"/>
</dbReference>
<dbReference type="Gene3D" id="2.10.70.10">
    <property type="entry name" value="Complement Module, domain 1"/>
    <property type="match status" value="10"/>
</dbReference>
<accession>A0A7L1NKN5</accession>
<feature type="domain" description="Sushi" evidence="8">
    <location>
        <begin position="147"/>
        <end position="217"/>
    </location>
</feature>
<keyword evidence="3" id="KW-0677">Repeat</keyword>
<dbReference type="Pfam" id="PF00084">
    <property type="entry name" value="Sushi"/>
    <property type="match status" value="10"/>
</dbReference>
<evidence type="ECO:0000256" key="7">
    <source>
        <dbReference type="SAM" id="SignalP"/>
    </source>
</evidence>
<feature type="domain" description="Sushi" evidence="8">
    <location>
        <begin position="408"/>
        <end position="465"/>
    </location>
</feature>
<dbReference type="AlphaFoldDB" id="A0A7L1NKN5"/>
<sequence length="694" mass="76019">AANLRFFLAAALVVSVQSVCNAPPRFTTAELRQQYQGTSWFSQGAKVEYDCRPGYVRSGGVANYLTCGRTGRWYGASGEMCRPVECGYPGEPENGRAIALTEKFDFGSVVNFTCNLGYRLVGPTQIRCGIESGTVAWDKHVPFCEAIPCPPPPEIANGQHNGAGRDRFGYGMSVTYQCQRAKRGERPFSLVGEASIFCTTTDNVNGVWSSPAPECKVVSCSKPSVENGRLLSRYRSAYSYGDNVLIDCDFRYSLNGSDSSTCQENGQWDPPLPLCQRSSCDDPPDVANAVKARLAGNLFPVETIVTYECREGHEFSPGETTRNIKCQEDFSWSEAPPRCERIRCPAPDLRNGQLVGPWPRGDDYAFGDSVELVCSEGYALRGHGGHAVLRCTGAGTWDPEVPECVPEPRCPKPEVAHSQEIYRSRDDYRAGTQLRLRCDPGYALRGHDFTECRADASWAPPLPFCDRVCGPPPQTANGQHSGVGQEQFPYGANVTYSCLEGLSLVGEESIYCSSSDGVNLEWSGPAPECRVVRCPKPVVERGRMTPETFVFPYGVAVRFSCDEGFVLRGSAEIQCLADSSWHPALPSCQPVRCPLPPEQEGLVRSHVGVKASFEVNDTLSFSCPGDGSASRSFQSTCSANGTWVPAPTCKKVDTCKKILRIREDFQCGLSLEELKTLLEIQKLSLEIQKLEKDL</sequence>
<feature type="non-terminal residue" evidence="9">
    <location>
        <position position="694"/>
    </location>
</feature>
<feature type="signal peptide" evidence="7">
    <location>
        <begin position="1"/>
        <end position="18"/>
    </location>
</feature>
<evidence type="ECO:0000256" key="1">
    <source>
        <dbReference type="ARBA" id="ARBA00022659"/>
    </source>
</evidence>
<feature type="domain" description="Sushi" evidence="8">
    <location>
        <begin position="84"/>
        <end position="146"/>
    </location>
</feature>
<reference evidence="9 10" key="1">
    <citation type="submission" date="2019-09" db="EMBL/GenBank/DDBJ databases">
        <title>Bird 10,000 Genomes (B10K) Project - Family phase.</title>
        <authorList>
            <person name="Zhang G."/>
        </authorList>
    </citation>
    <scope>NUCLEOTIDE SEQUENCE [LARGE SCALE GENOMIC DNA]</scope>
    <source>
        <strain evidence="9">B10K-DU-002-35</strain>
        <tissue evidence="9">Muscle</tissue>
    </source>
</reference>
<dbReference type="PANTHER" id="PTHR19325:SF570">
    <property type="entry name" value="COMPLEMENT COMPONENT 4 BINDING PROTEIN, MEMBRANE"/>
    <property type="match status" value="1"/>
</dbReference>
<comment type="caution">
    <text evidence="9">The sequence shown here is derived from an EMBL/GenBank/DDBJ whole genome shotgun (WGS) entry which is preliminary data.</text>
</comment>
<dbReference type="PROSITE" id="PS50923">
    <property type="entry name" value="SUSHI"/>
    <property type="match status" value="10"/>
</dbReference>
<evidence type="ECO:0000256" key="6">
    <source>
        <dbReference type="PROSITE-ProRule" id="PRU00302"/>
    </source>
</evidence>
<feature type="disulfide bond" evidence="6">
    <location>
        <begin position="469"/>
        <end position="512"/>
    </location>
</feature>
<dbReference type="Proteomes" id="UP000565785">
    <property type="component" value="Unassembled WGS sequence"/>
</dbReference>
<dbReference type="InterPro" id="IPR035976">
    <property type="entry name" value="Sushi/SCR/CCP_sf"/>
</dbReference>
<feature type="domain" description="Sushi" evidence="8">
    <location>
        <begin position="342"/>
        <end position="406"/>
    </location>
</feature>
<protein>
    <submittedName>
        <fullName evidence="9">CR2 protein</fullName>
    </submittedName>
</protein>
<evidence type="ECO:0000256" key="4">
    <source>
        <dbReference type="ARBA" id="ARBA00023157"/>
    </source>
</evidence>
<name>A0A7L1NKN5_RHICY</name>
<proteinExistence type="predicted"/>
<evidence type="ECO:0000256" key="3">
    <source>
        <dbReference type="ARBA" id="ARBA00022737"/>
    </source>
</evidence>
<feature type="domain" description="Sushi" evidence="8">
    <location>
        <begin position="467"/>
        <end position="531"/>
    </location>
</feature>
<dbReference type="PANTHER" id="PTHR19325">
    <property type="entry name" value="COMPLEMENT COMPONENT-RELATED SUSHI DOMAIN-CONTAINING"/>
    <property type="match status" value="1"/>
</dbReference>
<dbReference type="InterPro" id="IPR050350">
    <property type="entry name" value="Compl-Cell_Adhes-Reg"/>
</dbReference>
<evidence type="ECO:0000313" key="10">
    <source>
        <dbReference type="Proteomes" id="UP000565785"/>
    </source>
</evidence>
<feature type="domain" description="Sushi" evidence="8">
    <location>
        <begin position="218"/>
        <end position="277"/>
    </location>
</feature>
<dbReference type="SUPFAM" id="SSF57535">
    <property type="entry name" value="Complement control module/SCR domain"/>
    <property type="match status" value="10"/>
</dbReference>
<dbReference type="Gene3D" id="1.20.5.3730">
    <property type="match status" value="1"/>
</dbReference>
<dbReference type="OrthoDB" id="8961654at2759"/>
<organism evidence="9 10">
    <name type="scientific">Rhinopomastus cyanomelas</name>
    <name type="common">Common scimitarbill</name>
    <dbReference type="NCBI Taxonomy" id="113115"/>
    <lineage>
        <taxon>Eukaryota</taxon>
        <taxon>Metazoa</taxon>
        <taxon>Chordata</taxon>
        <taxon>Craniata</taxon>
        <taxon>Vertebrata</taxon>
        <taxon>Euteleostomi</taxon>
        <taxon>Archelosauria</taxon>
        <taxon>Archosauria</taxon>
        <taxon>Dinosauria</taxon>
        <taxon>Saurischia</taxon>
        <taxon>Theropoda</taxon>
        <taxon>Coelurosauria</taxon>
        <taxon>Aves</taxon>
        <taxon>Neognathae</taxon>
        <taxon>Neoaves</taxon>
        <taxon>Telluraves</taxon>
        <taxon>Coraciimorphae</taxon>
        <taxon>Bucerotiformes</taxon>
        <taxon>Rhinopomastidae</taxon>
        <taxon>Rhinopomastus</taxon>
    </lineage>
</organism>
<keyword evidence="4 6" id="KW-1015">Disulfide bond</keyword>
<feature type="non-terminal residue" evidence="9">
    <location>
        <position position="1"/>
    </location>
</feature>
<dbReference type="InterPro" id="IPR000436">
    <property type="entry name" value="Sushi_SCR_CCP_dom"/>
</dbReference>
<gene>
    <name evidence="9" type="primary">Cr2_0</name>
    <name evidence="9" type="ORF">RHICYA_R12400</name>
</gene>
<feature type="domain" description="Sushi" evidence="8">
    <location>
        <begin position="532"/>
        <end position="590"/>
    </location>
</feature>
<feature type="disulfide bond" evidence="6">
    <location>
        <begin position="438"/>
        <end position="465"/>
    </location>
</feature>